<dbReference type="InterPro" id="IPR036719">
    <property type="entry name" value="Neuro-gated_channel_TM_sf"/>
</dbReference>
<keyword evidence="5" id="KW-0407">Ion channel</keyword>
<feature type="transmembrane region" description="Helical" evidence="5">
    <location>
        <begin position="228"/>
        <end position="251"/>
    </location>
</feature>
<accession>A0A2A2KPF3</accession>
<dbReference type="PRINTS" id="PR00252">
    <property type="entry name" value="NRIONCHANNEL"/>
</dbReference>
<protein>
    <recommendedName>
        <fullName evidence="10">Neurotransmitter-gated ion-channel ligand-binding domain-containing protein</fullName>
    </recommendedName>
</protein>
<evidence type="ECO:0000313" key="9">
    <source>
        <dbReference type="Proteomes" id="UP000218231"/>
    </source>
</evidence>
<dbReference type="InterPro" id="IPR018000">
    <property type="entry name" value="Neurotransmitter_ion_chnl_CS"/>
</dbReference>
<dbReference type="Pfam" id="PF02931">
    <property type="entry name" value="Neur_chan_LBD"/>
    <property type="match status" value="1"/>
</dbReference>
<dbReference type="Pfam" id="PF02932">
    <property type="entry name" value="Neur_chan_memb"/>
    <property type="match status" value="1"/>
</dbReference>
<keyword evidence="3 5" id="KW-1133">Transmembrane helix</keyword>
<feature type="transmembrane region" description="Helical" evidence="5">
    <location>
        <begin position="375"/>
        <end position="394"/>
    </location>
</feature>
<feature type="domain" description="Neurotransmitter-gated ion-channel transmembrane" evidence="7">
    <location>
        <begin position="236"/>
        <end position="323"/>
    </location>
</feature>
<dbReference type="Proteomes" id="UP000218231">
    <property type="component" value="Unassembled WGS sequence"/>
</dbReference>
<dbReference type="CDD" id="cd18989">
    <property type="entry name" value="LGIC_ECD_cation"/>
    <property type="match status" value="1"/>
</dbReference>
<dbReference type="GO" id="GO:0004888">
    <property type="term" value="F:transmembrane signaling receptor activity"/>
    <property type="evidence" value="ECO:0007669"/>
    <property type="project" value="InterPro"/>
</dbReference>
<dbReference type="Gene3D" id="2.70.170.10">
    <property type="entry name" value="Neurotransmitter-gated ion-channel ligand-binding domain"/>
    <property type="match status" value="1"/>
</dbReference>
<evidence type="ECO:0000256" key="5">
    <source>
        <dbReference type="RuleBase" id="RU000687"/>
    </source>
</evidence>
<gene>
    <name evidence="8" type="ORF">WR25_11716</name>
</gene>
<keyword evidence="2 5" id="KW-0812">Transmembrane</keyword>
<evidence type="ECO:0000256" key="3">
    <source>
        <dbReference type="ARBA" id="ARBA00022989"/>
    </source>
</evidence>
<feature type="chain" id="PRO_5022267682" description="Neurotransmitter-gated ion-channel ligand-binding domain-containing protein" evidence="5">
    <location>
        <begin position="20"/>
        <end position="417"/>
    </location>
</feature>
<dbReference type="InterPro" id="IPR006029">
    <property type="entry name" value="Neurotrans-gated_channel_TM"/>
</dbReference>
<feature type="transmembrane region" description="Helical" evidence="5">
    <location>
        <begin position="293"/>
        <end position="311"/>
    </location>
</feature>
<dbReference type="InterPro" id="IPR036734">
    <property type="entry name" value="Neur_chan_lig-bd_sf"/>
</dbReference>
<evidence type="ECO:0000313" key="8">
    <source>
        <dbReference type="EMBL" id="PAV75769.1"/>
    </source>
</evidence>
<dbReference type="PROSITE" id="PS00236">
    <property type="entry name" value="NEUROTR_ION_CHANNEL"/>
    <property type="match status" value="1"/>
</dbReference>
<dbReference type="SUPFAM" id="SSF63712">
    <property type="entry name" value="Nicotinic receptor ligand binding domain-like"/>
    <property type="match status" value="1"/>
</dbReference>
<keyword evidence="4 5" id="KW-0472">Membrane</keyword>
<dbReference type="InterPro" id="IPR038050">
    <property type="entry name" value="Neuro_actylchol_rec"/>
</dbReference>
<dbReference type="GO" id="GO:0005230">
    <property type="term" value="F:extracellular ligand-gated monoatomic ion channel activity"/>
    <property type="evidence" value="ECO:0007669"/>
    <property type="project" value="InterPro"/>
</dbReference>
<dbReference type="FunFam" id="1.20.58.390:FF:000081">
    <property type="entry name" value="Proton-gated ion channel subunit pbo-5"/>
    <property type="match status" value="1"/>
</dbReference>
<dbReference type="EMBL" id="LIAE01008038">
    <property type="protein sequence ID" value="PAV75769.1"/>
    <property type="molecule type" value="Genomic_DNA"/>
</dbReference>
<comment type="similarity">
    <text evidence="5">Belongs to the ligand-gated ion channel (TC 1.A.9) family.</text>
</comment>
<keyword evidence="5" id="KW-0813">Transport</keyword>
<evidence type="ECO:0000256" key="4">
    <source>
        <dbReference type="ARBA" id="ARBA00023136"/>
    </source>
</evidence>
<sequence>MNDYIPVATWIVLISLISALESYQGPSNRLTRYLLAQHQSASPPDGKIVVSHEIELVHIINVDELKQLMEVLVYIDEKWEDKSLKWEPAEFSNVTVTWLPEEALWVPDLIVFNMLEHKELLHSVRSPVKVHFNGSVVFSYPAIYTVMCPIRIAEFPFDSQTCELQIASWGYGEDKVLLRAMHKPFLTHYQKNEEWSLQKVDVVREHYDHEGITVSELRYVIAIVRKPFYYLVSLVLPSYLICALSIAGLFARFSTRHERQERFTLGVTAILSMAVLSLVVTEKVPHSSEDVPLLIVYMHFIVVMVTIATILTSTVMRVHARGFDGEFKSPPLWAQKLLCVRNRKAEFEEDSQGSVILKIHTAAEQWSEVARRMDYLLAAIFIIIISTPTSYLFYMCMTVDYTAAERDLLANRNETLT</sequence>
<reference evidence="8 9" key="1">
    <citation type="journal article" date="2017" name="Curr. Biol.">
        <title>Genome architecture and evolution of a unichromosomal asexual nematode.</title>
        <authorList>
            <person name="Fradin H."/>
            <person name="Zegar C."/>
            <person name="Gutwein M."/>
            <person name="Lucas J."/>
            <person name="Kovtun M."/>
            <person name="Corcoran D."/>
            <person name="Baugh L.R."/>
            <person name="Kiontke K."/>
            <person name="Gunsalus K."/>
            <person name="Fitch D.H."/>
            <person name="Piano F."/>
        </authorList>
    </citation>
    <scope>NUCLEOTIDE SEQUENCE [LARGE SCALE GENOMIC DNA]</scope>
    <source>
        <strain evidence="8">PF1309</strain>
    </source>
</reference>
<dbReference type="PANTHER" id="PTHR18945">
    <property type="entry name" value="NEUROTRANSMITTER GATED ION CHANNEL"/>
    <property type="match status" value="1"/>
</dbReference>
<evidence type="ECO:0000259" key="6">
    <source>
        <dbReference type="Pfam" id="PF02931"/>
    </source>
</evidence>
<organism evidence="8 9">
    <name type="scientific">Diploscapter pachys</name>
    <dbReference type="NCBI Taxonomy" id="2018661"/>
    <lineage>
        <taxon>Eukaryota</taxon>
        <taxon>Metazoa</taxon>
        <taxon>Ecdysozoa</taxon>
        <taxon>Nematoda</taxon>
        <taxon>Chromadorea</taxon>
        <taxon>Rhabditida</taxon>
        <taxon>Rhabditina</taxon>
        <taxon>Rhabditomorpha</taxon>
        <taxon>Rhabditoidea</taxon>
        <taxon>Rhabditidae</taxon>
        <taxon>Diploscapter</taxon>
    </lineage>
</organism>
<dbReference type="SUPFAM" id="SSF90112">
    <property type="entry name" value="Neurotransmitter-gated ion-channel transmembrane pore"/>
    <property type="match status" value="1"/>
</dbReference>
<dbReference type="Gene3D" id="1.20.58.390">
    <property type="entry name" value="Neurotransmitter-gated ion-channel transmembrane domain"/>
    <property type="match status" value="1"/>
</dbReference>
<keyword evidence="9" id="KW-1185">Reference proteome</keyword>
<keyword evidence="5" id="KW-0732">Signal</keyword>
<proteinExistence type="inferred from homology"/>
<dbReference type="OrthoDB" id="410315at2759"/>
<dbReference type="AlphaFoldDB" id="A0A2A2KPF3"/>
<dbReference type="CDD" id="cd19051">
    <property type="entry name" value="LGIC_TM_cation"/>
    <property type="match status" value="1"/>
</dbReference>
<evidence type="ECO:0000256" key="1">
    <source>
        <dbReference type="ARBA" id="ARBA00004141"/>
    </source>
</evidence>
<dbReference type="STRING" id="2018661.A0A2A2KPF3"/>
<feature type="transmembrane region" description="Helical" evidence="5">
    <location>
        <begin position="263"/>
        <end position="281"/>
    </location>
</feature>
<feature type="signal peptide" evidence="5">
    <location>
        <begin position="1"/>
        <end position="19"/>
    </location>
</feature>
<evidence type="ECO:0000256" key="2">
    <source>
        <dbReference type="ARBA" id="ARBA00022692"/>
    </source>
</evidence>
<dbReference type="InterPro" id="IPR006201">
    <property type="entry name" value="Neur_channel"/>
</dbReference>
<evidence type="ECO:0008006" key="10">
    <source>
        <dbReference type="Google" id="ProtNLM"/>
    </source>
</evidence>
<dbReference type="InterPro" id="IPR006202">
    <property type="entry name" value="Neur_chan_lig-bd"/>
</dbReference>
<comment type="subcellular location">
    <subcellularLocation>
        <location evidence="1">Membrane</location>
        <topology evidence="1">Multi-pass membrane protein</topology>
    </subcellularLocation>
</comment>
<name>A0A2A2KPF3_9BILA</name>
<dbReference type="FunFam" id="2.70.170.10:FF:000028">
    <property type="entry name" value="AcetylCholine Receptor"/>
    <property type="match status" value="1"/>
</dbReference>
<dbReference type="GO" id="GO:0016020">
    <property type="term" value="C:membrane"/>
    <property type="evidence" value="ECO:0007669"/>
    <property type="project" value="UniProtKB-SubCell"/>
</dbReference>
<keyword evidence="5" id="KW-0406">Ion transport</keyword>
<comment type="caution">
    <text evidence="8">The sequence shown here is derived from an EMBL/GenBank/DDBJ whole genome shotgun (WGS) entry which is preliminary data.</text>
</comment>
<feature type="domain" description="Neurotransmitter-gated ion-channel ligand-binding" evidence="6">
    <location>
        <begin position="28"/>
        <end position="227"/>
    </location>
</feature>
<evidence type="ECO:0000259" key="7">
    <source>
        <dbReference type="Pfam" id="PF02932"/>
    </source>
</evidence>